<dbReference type="SUPFAM" id="SSF47598">
    <property type="entry name" value="Ribbon-helix-helix"/>
    <property type="match status" value="1"/>
</dbReference>
<dbReference type="RefSeq" id="WP_393971828.1">
    <property type="nucleotide sequence ID" value="NZ_CP133772.1"/>
</dbReference>
<dbReference type="InterPro" id="IPR013321">
    <property type="entry name" value="Arc_rbn_hlx_hlx"/>
</dbReference>
<dbReference type="KEGG" id="omr:OXIME_000414"/>
<organism evidence="1 2">
    <name type="scientific">Oxyplasma meridianum</name>
    <dbReference type="NCBI Taxonomy" id="3073602"/>
    <lineage>
        <taxon>Archaea</taxon>
        <taxon>Methanobacteriati</taxon>
        <taxon>Thermoplasmatota</taxon>
        <taxon>Thermoplasmata</taxon>
        <taxon>Thermoplasmatales</taxon>
        <taxon>Thermoplasmataceae</taxon>
        <taxon>Oxyplasma</taxon>
    </lineage>
</organism>
<protein>
    <submittedName>
        <fullName evidence="1">Ribbon-helix-helix domain-containing protein</fullName>
    </submittedName>
</protein>
<dbReference type="Gene3D" id="1.10.1220.10">
    <property type="entry name" value="Met repressor-like"/>
    <property type="match status" value="1"/>
</dbReference>
<dbReference type="EMBL" id="CP133772">
    <property type="protein sequence ID" value="WYX99869.1"/>
    <property type="molecule type" value="Genomic_DNA"/>
</dbReference>
<evidence type="ECO:0000313" key="2">
    <source>
        <dbReference type="Proteomes" id="UP001451606"/>
    </source>
</evidence>
<accession>A0AAX4NFA8</accession>
<keyword evidence="2" id="KW-1185">Reference proteome</keyword>
<dbReference type="InterPro" id="IPR010985">
    <property type="entry name" value="Ribbon_hlx_hlx"/>
</dbReference>
<dbReference type="Proteomes" id="UP001451606">
    <property type="component" value="Chromosome"/>
</dbReference>
<evidence type="ECO:0000313" key="1">
    <source>
        <dbReference type="EMBL" id="WYX99869.1"/>
    </source>
</evidence>
<name>A0AAX4NFA8_9ARCH</name>
<dbReference type="GO" id="GO:0006355">
    <property type="term" value="P:regulation of DNA-templated transcription"/>
    <property type="evidence" value="ECO:0007669"/>
    <property type="project" value="InterPro"/>
</dbReference>
<dbReference type="CDD" id="cd22231">
    <property type="entry name" value="RHH_NikR_HicB-like"/>
    <property type="match status" value="1"/>
</dbReference>
<dbReference type="GeneID" id="95967139"/>
<reference evidence="1 2" key="1">
    <citation type="submission" date="2023-09" db="EMBL/GenBank/DDBJ databases">
        <authorList>
            <person name="Golyshina O.V."/>
            <person name="Lunev E.A."/>
            <person name="Bargiela R."/>
            <person name="Gaines M.C."/>
            <person name="Daum B."/>
            <person name="Bale N.J."/>
            <person name="Koenen M."/>
            <person name="Sinninghe Damst J.S."/>
            <person name="Yakimov M."/>
            <person name="Golyshin P.N."/>
        </authorList>
    </citation>
    <scope>NUCLEOTIDE SEQUENCE [LARGE SCALE GENOMIC DNA]</scope>
    <source>
        <strain evidence="1 2">M1</strain>
    </source>
</reference>
<sequence length="109" mass="12722">MSVPYRVTVRISKNTMNQLEELVENYQYDNVSDVVRKAVDEFIERHYKKGPTSKVDVLLPKKIIQDLEKDVDQGSAISLEDLIRVILRDYTAQRVSKELDQLNNQENIK</sequence>
<gene>
    <name evidence="1" type="ORF">OXIME_000414</name>
</gene>
<dbReference type="AlphaFoldDB" id="A0AAX4NFA8"/>
<proteinExistence type="predicted"/>